<dbReference type="GO" id="GO:0005737">
    <property type="term" value="C:cytoplasm"/>
    <property type="evidence" value="ECO:0007669"/>
    <property type="project" value="TreeGrafter"/>
</dbReference>
<sequence length="351" mass="39955">MALISTGIYAFQALLGKSKVDPESALPLPRYSNTNSILSGGPLKEKTFAFTYALAISLRCSLRENVRKFLHAIPNGHFRLLPLILSLLQNIHCCEAKRSHFPLSRCGLGLYVFNATVTDEHGKSCAQEIKTTACFGTCESYEIGDFAHPGSSIFKYSQCDFGRVRQRTTFLTNCDEGIDPEVQLYRYHEAVTCRCESCLSFDIECMVRLTRRRLMSYSPNLVRQLLNLRKIMRYYWTFIYLATVSASINFVADLDSQLPPCALRVYNFTVSKTDINGRSCRGAISTFACYGSCLTYEVGVIEYPFTRWRTVVCNYDKRINRMVTLDDCDDGADDVIRNYRYPEAESCKCKR</sequence>
<evidence type="ECO:0000313" key="7">
    <source>
        <dbReference type="Proteomes" id="UP000030665"/>
    </source>
</evidence>
<accession>A0A077Z7V2</accession>
<dbReference type="PANTHER" id="PTHR11515:SF13">
    <property type="entry name" value="GLYCOPROTEIN HORMONE BETA 5, ISOFORM A"/>
    <property type="match status" value="1"/>
</dbReference>
<dbReference type="GO" id="GO:0005615">
    <property type="term" value="C:extracellular space"/>
    <property type="evidence" value="ECO:0007669"/>
    <property type="project" value="TreeGrafter"/>
</dbReference>
<dbReference type="PANTHER" id="PTHR11515">
    <property type="entry name" value="GLYCOPROTEIN HORMONE BETA CHAIN"/>
    <property type="match status" value="1"/>
</dbReference>
<evidence type="ECO:0000259" key="5">
    <source>
        <dbReference type="Pfam" id="PF00007"/>
    </source>
</evidence>
<dbReference type="GO" id="GO:0005179">
    <property type="term" value="F:hormone activity"/>
    <property type="evidence" value="ECO:0007669"/>
    <property type="project" value="InterPro"/>
</dbReference>
<dbReference type="Pfam" id="PF00007">
    <property type="entry name" value="Cys_knot"/>
    <property type="match status" value="2"/>
</dbReference>
<dbReference type="SUPFAM" id="SSF57501">
    <property type="entry name" value="Cystine-knot cytokines"/>
    <property type="match status" value="2"/>
</dbReference>
<keyword evidence="3" id="KW-0964">Secreted</keyword>
<comment type="subcellular location">
    <subcellularLocation>
        <location evidence="1">Secreted</location>
    </subcellularLocation>
</comment>
<proteinExistence type="inferred from homology"/>
<dbReference type="InterPro" id="IPR001545">
    <property type="entry name" value="Gonadotropin_bsu"/>
</dbReference>
<gene>
    <name evidence="6" type="ORF">TTRE_0000483201</name>
</gene>
<keyword evidence="7" id="KW-1185">Reference proteome</keyword>
<dbReference type="OrthoDB" id="10006958at2759"/>
<dbReference type="InterPro" id="IPR006208">
    <property type="entry name" value="Glyco_hormone_CN"/>
</dbReference>
<dbReference type="STRING" id="36087.A0A077Z7V2"/>
<comment type="similarity">
    <text evidence="2">Belongs to the glycoprotein hormones subunit beta family.</text>
</comment>
<organism evidence="6 7">
    <name type="scientific">Trichuris trichiura</name>
    <name type="common">Whipworm</name>
    <name type="synonym">Trichocephalus trichiurus</name>
    <dbReference type="NCBI Taxonomy" id="36087"/>
    <lineage>
        <taxon>Eukaryota</taxon>
        <taxon>Metazoa</taxon>
        <taxon>Ecdysozoa</taxon>
        <taxon>Nematoda</taxon>
        <taxon>Enoplea</taxon>
        <taxon>Dorylaimia</taxon>
        <taxon>Trichinellida</taxon>
        <taxon>Trichuridae</taxon>
        <taxon>Trichuris</taxon>
    </lineage>
</organism>
<dbReference type="EMBL" id="HG806053">
    <property type="protein sequence ID" value="CDW56552.1"/>
    <property type="molecule type" value="Genomic_DNA"/>
</dbReference>
<dbReference type="AlphaFoldDB" id="A0A077Z7V2"/>
<keyword evidence="4" id="KW-1015">Disulfide bond</keyword>
<feature type="domain" description="Glycoprotein hormone subunit beta" evidence="5">
    <location>
        <begin position="123"/>
        <end position="208"/>
    </location>
</feature>
<evidence type="ECO:0000313" key="6">
    <source>
        <dbReference type="EMBL" id="CDW56552.1"/>
    </source>
</evidence>
<evidence type="ECO:0000256" key="4">
    <source>
        <dbReference type="ARBA" id="ARBA00023157"/>
    </source>
</evidence>
<reference evidence="6" key="1">
    <citation type="submission" date="2014-01" db="EMBL/GenBank/DDBJ databases">
        <authorList>
            <person name="Aslett M."/>
        </authorList>
    </citation>
    <scope>NUCLEOTIDE SEQUENCE</scope>
</reference>
<dbReference type="Gene3D" id="2.10.90.10">
    <property type="entry name" value="Cystine-knot cytokines"/>
    <property type="match status" value="2"/>
</dbReference>
<dbReference type="GO" id="GO:0007186">
    <property type="term" value="P:G protein-coupled receptor signaling pathway"/>
    <property type="evidence" value="ECO:0007669"/>
    <property type="project" value="TreeGrafter"/>
</dbReference>
<dbReference type="Proteomes" id="UP000030665">
    <property type="component" value="Unassembled WGS sequence"/>
</dbReference>
<evidence type="ECO:0000256" key="2">
    <source>
        <dbReference type="ARBA" id="ARBA00006552"/>
    </source>
</evidence>
<reference evidence="6" key="2">
    <citation type="submission" date="2014-03" db="EMBL/GenBank/DDBJ databases">
        <title>The whipworm genome and dual-species transcriptomics of an intimate host-pathogen interaction.</title>
        <authorList>
            <person name="Foth B.J."/>
            <person name="Tsai I.J."/>
            <person name="Reid A.J."/>
            <person name="Bancroft A.J."/>
            <person name="Nichol S."/>
            <person name="Tracey A."/>
            <person name="Holroyd N."/>
            <person name="Cotton J.A."/>
            <person name="Stanley E.J."/>
            <person name="Zarowiecki M."/>
            <person name="Liu J.Z."/>
            <person name="Huckvale T."/>
            <person name="Cooper P.J."/>
            <person name="Grencis R.K."/>
            <person name="Berriman M."/>
        </authorList>
    </citation>
    <scope>NUCLEOTIDE SEQUENCE [LARGE SCALE GENOMIC DNA]</scope>
</reference>
<evidence type="ECO:0000256" key="1">
    <source>
        <dbReference type="ARBA" id="ARBA00004613"/>
    </source>
</evidence>
<name>A0A077Z7V2_TRITR</name>
<feature type="domain" description="Glycoprotein hormone subunit beta" evidence="5">
    <location>
        <begin position="277"/>
        <end position="350"/>
    </location>
</feature>
<dbReference type="InterPro" id="IPR029034">
    <property type="entry name" value="Cystine-knot_cytokine"/>
</dbReference>
<evidence type="ECO:0000256" key="3">
    <source>
        <dbReference type="ARBA" id="ARBA00022525"/>
    </source>
</evidence>
<protein>
    <submittedName>
        <fullName evidence="6">Cys knot domain containing protein</fullName>
    </submittedName>
</protein>